<name>A0AAE4FPX0_9CYAN</name>
<organism evidence="2 3">
    <name type="scientific">Pseudocalidococcus azoricus BACA0444</name>
    <dbReference type="NCBI Taxonomy" id="2918990"/>
    <lineage>
        <taxon>Bacteria</taxon>
        <taxon>Bacillati</taxon>
        <taxon>Cyanobacteriota</taxon>
        <taxon>Cyanophyceae</taxon>
        <taxon>Acaryochloridales</taxon>
        <taxon>Thermosynechococcaceae</taxon>
        <taxon>Pseudocalidococcus</taxon>
        <taxon>Pseudocalidococcus azoricus</taxon>
    </lineage>
</organism>
<reference evidence="3" key="1">
    <citation type="submission" date="2023-07" db="EMBL/GenBank/DDBJ databases">
        <authorList>
            <person name="Luz R."/>
            <person name="Cordeiro R."/>
            <person name="Fonseca A."/>
            <person name="Goncalves V."/>
        </authorList>
    </citation>
    <scope>NUCLEOTIDE SEQUENCE [LARGE SCALE GENOMIC DNA]</scope>
    <source>
        <strain evidence="3">BACA0444</strain>
    </source>
</reference>
<keyword evidence="1" id="KW-0472">Membrane</keyword>
<dbReference type="AlphaFoldDB" id="A0AAE4FPX0"/>
<evidence type="ECO:0000256" key="1">
    <source>
        <dbReference type="SAM" id="Phobius"/>
    </source>
</evidence>
<feature type="transmembrane region" description="Helical" evidence="1">
    <location>
        <begin position="33"/>
        <end position="51"/>
    </location>
</feature>
<accession>A0AAE4FPX0</accession>
<keyword evidence="3" id="KW-1185">Reference proteome</keyword>
<dbReference type="Proteomes" id="UP001268256">
    <property type="component" value="Unassembled WGS sequence"/>
</dbReference>
<gene>
    <name evidence="2" type="ORF">RIF25_00835</name>
</gene>
<feature type="transmembrane region" description="Helical" evidence="1">
    <location>
        <begin position="57"/>
        <end position="76"/>
    </location>
</feature>
<dbReference type="EMBL" id="JAVMIP010000001">
    <property type="protein sequence ID" value="MDS3859342.1"/>
    <property type="molecule type" value="Genomic_DNA"/>
</dbReference>
<protein>
    <submittedName>
        <fullName evidence="2">Phosphate ABC transporter permease</fullName>
    </submittedName>
</protein>
<evidence type="ECO:0000313" key="2">
    <source>
        <dbReference type="EMBL" id="MDS3859342.1"/>
    </source>
</evidence>
<keyword evidence="1" id="KW-1133">Transmembrane helix</keyword>
<sequence length="217" mass="25648">MLKPLTRQKFEQLIPAVATGRQYRYVWGKIPDLLRRLIFSVVGVVAVWFPLSYVGHGVQLVAGLVAGLYWLWWPAVSASFRNQVYRRFPYSGFWQGEVLSVYVTEELIGKEESVDQRGELVIVEKRERRLNLEIGDETGFETKLQARLSPQHRVIRPGDQAEVIVLSRRANLEDIEKISDIYLPRHRLWVSDYPWVQRDIFEQMSYEFNRRLARRRR</sequence>
<dbReference type="RefSeq" id="WP_322876676.1">
    <property type="nucleotide sequence ID" value="NZ_JAVMIP010000001.1"/>
</dbReference>
<keyword evidence="1" id="KW-0812">Transmembrane</keyword>
<evidence type="ECO:0000313" key="3">
    <source>
        <dbReference type="Proteomes" id="UP001268256"/>
    </source>
</evidence>
<proteinExistence type="predicted"/>
<comment type="caution">
    <text evidence="2">The sequence shown here is derived from an EMBL/GenBank/DDBJ whole genome shotgun (WGS) entry which is preliminary data.</text>
</comment>